<evidence type="ECO:0000259" key="1">
    <source>
        <dbReference type="Pfam" id="PF18588"/>
    </source>
</evidence>
<accession>A0A0A2DK57</accession>
<dbReference type="InterPro" id="IPR041307">
    <property type="entry name" value="WcbI"/>
</dbReference>
<dbReference type="Pfam" id="PF18588">
    <property type="entry name" value="WcbI"/>
    <property type="match status" value="2"/>
</dbReference>
<keyword evidence="3" id="KW-1185">Reference proteome</keyword>
<protein>
    <recommendedName>
        <fullName evidence="1">Polysaccharide biosynthesis enzyme WcbI domain-containing protein</fullName>
    </recommendedName>
</protein>
<dbReference type="RefSeq" id="WP_035115300.1">
    <property type="nucleotide sequence ID" value="NZ_CP047046.1"/>
</dbReference>
<name>A0A0A2DK57_9CORY</name>
<evidence type="ECO:0000313" key="3">
    <source>
        <dbReference type="Proteomes" id="UP000030145"/>
    </source>
</evidence>
<evidence type="ECO:0000313" key="2">
    <source>
        <dbReference type="EMBL" id="KGM18299.1"/>
    </source>
</evidence>
<organism evidence="2 3">
    <name type="scientific">Corynebacterium auriscanis</name>
    <dbReference type="NCBI Taxonomy" id="99807"/>
    <lineage>
        <taxon>Bacteria</taxon>
        <taxon>Bacillati</taxon>
        <taxon>Actinomycetota</taxon>
        <taxon>Actinomycetes</taxon>
        <taxon>Mycobacteriales</taxon>
        <taxon>Corynebacteriaceae</taxon>
        <taxon>Corynebacterium</taxon>
    </lineage>
</organism>
<feature type="domain" description="Polysaccharide biosynthesis enzyme WcbI" evidence="1">
    <location>
        <begin position="5"/>
        <end position="134"/>
    </location>
</feature>
<proteinExistence type="predicted"/>
<dbReference type="EMBL" id="JRVJ01000018">
    <property type="protein sequence ID" value="KGM18299.1"/>
    <property type="molecule type" value="Genomic_DNA"/>
</dbReference>
<feature type="domain" description="Polysaccharide biosynthesis enzyme WcbI" evidence="1">
    <location>
        <begin position="177"/>
        <end position="243"/>
    </location>
</feature>
<dbReference type="Proteomes" id="UP000030145">
    <property type="component" value="Unassembled WGS sequence"/>
</dbReference>
<sequence length="328" mass="35730">MPTLTVIGNCQAESLRKLLMSTGHFESHRIPPVHELTTADMPWFGELLKGSDVVVAQPIRDDYRGLPVGTAQAFATAPPHAQQVVVPVLRFDGLMPYQAIIRDPDDSSLNPPVVPYHDLRILVAAAASSGESVAAGASNVLGRAVTPAALRCNVEPAALRCNVEPAALRCNVEALRRNVGPAALRHAAAMSVQQIRNREKRHDTVVISNFLETNPVWHTVNHPNNETLCVLARGVLRTLGLPTESITAPDYEMLGELDAPIEPESVDALGVDPTAVAGRESWKTRNGGVLDEEQIVREQLEFYRQRPRLVAHGLQRHADRIENLGLLA</sequence>
<gene>
    <name evidence="2" type="ORF">MA47_08630</name>
</gene>
<dbReference type="Gene3D" id="3.40.50.12080">
    <property type="match status" value="2"/>
</dbReference>
<comment type="caution">
    <text evidence="2">The sequence shown here is derived from an EMBL/GenBank/DDBJ whole genome shotgun (WGS) entry which is preliminary data.</text>
</comment>
<dbReference type="AlphaFoldDB" id="A0A0A2DK57"/>
<reference evidence="2 3" key="1">
    <citation type="submission" date="2014-10" db="EMBL/GenBank/DDBJ databases">
        <title>Whole Genome sequence of Corynebacterium auriscanis strain CIP 106629.</title>
        <authorList>
            <person name="Hassan S.S."/>
            <person name="Jamal S.B."/>
            <person name="Tiwari S."/>
            <person name="Oliveira L.D.C."/>
            <person name="Souza F."/>
            <person name="Mariano D.C."/>
            <person name="Almeida S."/>
            <person name="Dorella F."/>
            <person name="Pereira F."/>
            <person name="Carvalho A."/>
            <person name="Leal C.A."/>
            <person name="Soares S.D.C."/>
            <person name="Figueiredo H.C."/>
            <person name="Silva A."/>
            <person name="Azevedo V.A."/>
        </authorList>
    </citation>
    <scope>NUCLEOTIDE SEQUENCE [LARGE SCALE GENOMIC DNA]</scope>
    <source>
        <strain evidence="2 3">CIP 106629</strain>
    </source>
</reference>
<dbReference type="GeneID" id="300553106"/>